<dbReference type="AlphaFoldDB" id="A0A7S9KUU3"/>
<feature type="transmembrane region" description="Helical" evidence="7">
    <location>
        <begin position="45"/>
        <end position="64"/>
    </location>
</feature>
<evidence type="ECO:0000256" key="5">
    <source>
        <dbReference type="ARBA" id="ARBA00038359"/>
    </source>
</evidence>
<sequence>MSMIYFSTKLGTIANMTDEIALTLTDEQKNPIIAGSKFLFAEWCVYISLIWSLKACMLFLYGRLTLDLKQRDMVKICAILCGITYVAAILTTFTHCIPLRRKWQVYPYPGEACAVYVPNFYVLTVTNVSTELLIACIPIPLLWKVRMSWPKKFLCCLWLCTGVCVIVATLLRCILSLRDIHTVNLTTIWSARETFIGIIAVNVPILGPFIARTVSRLSGLKSRNSSKPGGERDGSVPGPPEAGGHRLSIMERRAKQERIRRGMRWTTFDEASDEDIAKDEYEMHSIFSTRTTNDTHSSLRVGCGSTYV</sequence>
<evidence type="ECO:0000256" key="3">
    <source>
        <dbReference type="ARBA" id="ARBA00022989"/>
    </source>
</evidence>
<feature type="region of interest" description="Disordered" evidence="6">
    <location>
        <begin position="220"/>
        <end position="246"/>
    </location>
</feature>
<feature type="transmembrane region" description="Helical" evidence="7">
    <location>
        <begin position="76"/>
        <end position="100"/>
    </location>
</feature>
<keyword evidence="3 7" id="KW-1133">Transmembrane helix</keyword>
<feature type="domain" description="Rhodopsin" evidence="8">
    <location>
        <begin position="23"/>
        <end position="211"/>
    </location>
</feature>
<evidence type="ECO:0000313" key="9">
    <source>
        <dbReference type="EMBL" id="QPH05531.1"/>
    </source>
</evidence>
<comment type="similarity">
    <text evidence="5">Belongs to the SAT4 family.</text>
</comment>
<reference evidence="9 10" key="1">
    <citation type="journal article" date="2018" name="PLoS Genet.">
        <title>Repeat elements organise 3D genome structure and mediate transcription in the filamentous fungus Epichloe festucae.</title>
        <authorList>
            <person name="Winter D.J."/>
            <person name="Ganley A.R.D."/>
            <person name="Young C.A."/>
            <person name="Liachko I."/>
            <person name="Schardl C.L."/>
            <person name="Dupont P.Y."/>
            <person name="Berry D."/>
            <person name="Ram A."/>
            <person name="Scott B."/>
            <person name="Cox M.P."/>
        </authorList>
    </citation>
    <scope>NUCLEOTIDE SEQUENCE [LARGE SCALE GENOMIC DNA]</scope>
    <source>
        <strain evidence="9 10">Fl1</strain>
    </source>
</reference>
<keyword evidence="2 7" id="KW-0812">Transmembrane</keyword>
<comment type="subcellular location">
    <subcellularLocation>
        <location evidence="1">Membrane</location>
        <topology evidence="1">Multi-pass membrane protein</topology>
    </subcellularLocation>
</comment>
<evidence type="ECO:0000256" key="7">
    <source>
        <dbReference type="SAM" id="Phobius"/>
    </source>
</evidence>
<evidence type="ECO:0000313" key="10">
    <source>
        <dbReference type="Proteomes" id="UP000594364"/>
    </source>
</evidence>
<keyword evidence="4 7" id="KW-0472">Membrane</keyword>
<organism evidence="9 10">
    <name type="scientific">Epichloe festucae (strain Fl1)</name>
    <dbReference type="NCBI Taxonomy" id="877507"/>
    <lineage>
        <taxon>Eukaryota</taxon>
        <taxon>Fungi</taxon>
        <taxon>Dikarya</taxon>
        <taxon>Ascomycota</taxon>
        <taxon>Pezizomycotina</taxon>
        <taxon>Sordariomycetes</taxon>
        <taxon>Hypocreomycetidae</taxon>
        <taxon>Hypocreales</taxon>
        <taxon>Clavicipitaceae</taxon>
        <taxon>Epichloe</taxon>
    </lineage>
</organism>
<dbReference type="GO" id="GO:0016020">
    <property type="term" value="C:membrane"/>
    <property type="evidence" value="ECO:0007669"/>
    <property type="project" value="UniProtKB-SubCell"/>
</dbReference>
<keyword evidence="10" id="KW-1185">Reference proteome</keyword>
<feature type="transmembrane region" description="Helical" evidence="7">
    <location>
        <begin position="155"/>
        <end position="175"/>
    </location>
</feature>
<proteinExistence type="inferred from homology"/>
<accession>A0A7S9KUU3</accession>
<dbReference type="OrthoDB" id="4329349at2759"/>
<feature type="transmembrane region" description="Helical" evidence="7">
    <location>
        <begin position="195"/>
        <end position="214"/>
    </location>
</feature>
<evidence type="ECO:0000256" key="4">
    <source>
        <dbReference type="ARBA" id="ARBA00023136"/>
    </source>
</evidence>
<evidence type="ECO:0000259" key="8">
    <source>
        <dbReference type="Pfam" id="PF20684"/>
    </source>
</evidence>
<name>A0A7S9KUU3_EPIFF</name>
<evidence type="ECO:0000256" key="2">
    <source>
        <dbReference type="ARBA" id="ARBA00022692"/>
    </source>
</evidence>
<dbReference type="InterPro" id="IPR049326">
    <property type="entry name" value="Rhodopsin_dom_fungi"/>
</dbReference>
<dbReference type="PANTHER" id="PTHR33048:SF2">
    <property type="entry name" value="SRPK"/>
    <property type="match status" value="1"/>
</dbReference>
<dbReference type="Pfam" id="PF20684">
    <property type="entry name" value="Fung_rhodopsin"/>
    <property type="match status" value="1"/>
</dbReference>
<dbReference type="Proteomes" id="UP000594364">
    <property type="component" value="Chromosome 4"/>
</dbReference>
<dbReference type="EMBL" id="CP031388">
    <property type="protein sequence ID" value="QPH05531.1"/>
    <property type="molecule type" value="Genomic_DNA"/>
</dbReference>
<evidence type="ECO:0000256" key="6">
    <source>
        <dbReference type="SAM" id="MobiDB-lite"/>
    </source>
</evidence>
<dbReference type="PANTHER" id="PTHR33048">
    <property type="entry name" value="PTH11-LIKE INTEGRAL MEMBRANE PROTEIN (AFU_ORTHOLOGUE AFUA_5G11245)"/>
    <property type="match status" value="1"/>
</dbReference>
<protein>
    <recommendedName>
        <fullName evidence="8">Rhodopsin domain-containing protein</fullName>
    </recommendedName>
</protein>
<feature type="transmembrane region" description="Helical" evidence="7">
    <location>
        <begin position="120"/>
        <end position="143"/>
    </location>
</feature>
<evidence type="ECO:0000256" key="1">
    <source>
        <dbReference type="ARBA" id="ARBA00004141"/>
    </source>
</evidence>
<gene>
    <name evidence="9" type="ORF">C2857_003381</name>
</gene>
<dbReference type="InterPro" id="IPR052337">
    <property type="entry name" value="SAT4-like"/>
</dbReference>